<feature type="transmembrane region" description="Helical" evidence="1">
    <location>
        <begin position="46"/>
        <end position="71"/>
    </location>
</feature>
<dbReference type="Proteomes" id="UP000002698">
    <property type="component" value="Chromosome"/>
</dbReference>
<keyword evidence="1" id="KW-0472">Membrane</keyword>
<dbReference type="STRING" id="348780.NP_4794A"/>
<dbReference type="AlphaFoldDB" id="A0A1U7EYZ9"/>
<dbReference type="EMBL" id="CR936257">
    <property type="protein sequence ID" value="CAI50488.1"/>
    <property type="molecule type" value="Genomic_DNA"/>
</dbReference>
<name>A0A1U7EYZ9_NATPD</name>
<gene>
    <name evidence="2" type="ordered locus">NP_4794A</name>
</gene>
<dbReference type="eggNOG" id="arCOG04605">
    <property type="taxonomic scope" value="Archaea"/>
</dbReference>
<evidence type="ECO:0000313" key="3">
    <source>
        <dbReference type="Proteomes" id="UP000002698"/>
    </source>
</evidence>
<sequence length="214" mass="22399">MPPTLVNIALGVLVGVALLGAAFDRRSLTVVAAAAAAPDADAALELVAIGTTNAVFHSLFIPLAAAVLLSYDTRLRETSWLRSWYGWYGVRVAWVATAAYAVAGIAPELFSPAGAAVLYPLSDRYFAVVGRLVISTQEGLVQTYVEFGSGAFGLASPGTTDTHHVRSWVAPGDDDRRLYLVESGWQAVLVGGAVVAAVAKSRVERIDRAAGGGR</sequence>
<dbReference type="HOGENOM" id="CLU_081182_0_0_2"/>
<feature type="transmembrane region" description="Helical" evidence="1">
    <location>
        <begin position="92"/>
        <end position="110"/>
    </location>
</feature>
<dbReference type="KEGG" id="nph:NP_4794A"/>
<dbReference type="RefSeq" id="WP_011324100.1">
    <property type="nucleotide sequence ID" value="NC_007426.1"/>
</dbReference>
<proteinExistence type="predicted"/>
<keyword evidence="1" id="KW-1133">Transmembrane helix</keyword>
<reference evidence="2 3" key="1">
    <citation type="journal article" date="2005" name="Genome Res.">
        <title>Living with two extremes: conclusions from the genome sequence of Natronomonas pharaonis.</title>
        <authorList>
            <person name="Falb M."/>
            <person name="Pfeiffer F."/>
            <person name="Palm P."/>
            <person name="Rodewald K."/>
            <person name="Hickmann V."/>
            <person name="Tittor J."/>
            <person name="Oesterhelt D."/>
        </authorList>
    </citation>
    <scope>NUCLEOTIDE SEQUENCE [LARGE SCALE GENOMIC DNA]</scope>
    <source>
        <strain evidence="3">ATCC 35678 / DSM 2160 / CIP 103997 / JCM 8858 / NBRC 14720 / NCIMB 2260 / Gabara</strain>
    </source>
</reference>
<evidence type="ECO:0000256" key="1">
    <source>
        <dbReference type="SAM" id="Phobius"/>
    </source>
</evidence>
<dbReference type="GeneID" id="3702178"/>
<accession>A0A1U7EYZ9</accession>
<keyword evidence="3" id="KW-1185">Reference proteome</keyword>
<dbReference type="EnsemblBacteria" id="CAI50488">
    <property type="protein sequence ID" value="CAI50488"/>
    <property type="gene ID" value="NP_4794A"/>
</dbReference>
<organism evidence="2 3">
    <name type="scientific">Natronomonas pharaonis (strain ATCC 35678 / DSM 2160 / CIP 103997 / JCM 8858 / NBRC 14720 / NCIMB 2260 / Gabara)</name>
    <name type="common">Halobacterium pharaonis</name>
    <dbReference type="NCBI Taxonomy" id="348780"/>
    <lineage>
        <taxon>Archaea</taxon>
        <taxon>Methanobacteriati</taxon>
        <taxon>Methanobacteriota</taxon>
        <taxon>Stenosarchaea group</taxon>
        <taxon>Halobacteria</taxon>
        <taxon>Halobacteriales</taxon>
        <taxon>Natronomonadaceae</taxon>
        <taxon>Natronomonas</taxon>
    </lineage>
</organism>
<protein>
    <submittedName>
        <fullName evidence="2">YdjM family protein</fullName>
    </submittedName>
</protein>
<evidence type="ECO:0000313" key="2">
    <source>
        <dbReference type="EMBL" id="CAI50488.1"/>
    </source>
</evidence>
<keyword evidence="1" id="KW-0812">Transmembrane</keyword>
<dbReference type="OrthoDB" id="252570at2157"/>